<dbReference type="AlphaFoldDB" id="A0A2R4NYQ3"/>
<name>A0A2R4NYQ3_9BACT</name>
<evidence type="ECO:0000313" key="3">
    <source>
        <dbReference type="Proteomes" id="UP000241854"/>
    </source>
</evidence>
<dbReference type="EMBL" id="CP021642">
    <property type="protein sequence ID" value="AVX43558.1"/>
    <property type="molecule type" value="Genomic_DNA"/>
</dbReference>
<dbReference type="Proteomes" id="UP000241854">
    <property type="component" value="Chromosome"/>
</dbReference>
<reference evidence="2 3" key="1">
    <citation type="journal article" date="2018" name="Emerg. Microbes Infect.">
        <title>Genomic analysis of oral Campylobacter concisus strains identified a potential bacterial molecular marker associated with active Crohn's disease.</title>
        <authorList>
            <person name="Liu F."/>
            <person name="Ma R."/>
            <person name="Tay C.Y.A."/>
            <person name="Octavia S."/>
            <person name="Lan R."/>
            <person name="Chung H.K.L."/>
            <person name="Riordan S.M."/>
            <person name="Grimm M.C."/>
            <person name="Leong R.W."/>
            <person name="Tanaka M.M."/>
            <person name="Connor S."/>
            <person name="Zhang L."/>
        </authorList>
    </citation>
    <scope>NUCLEOTIDE SEQUENCE [LARGE SCALE GENOMIC DNA]</scope>
    <source>
        <strain evidence="2 3">P2CDO4</strain>
    </source>
</reference>
<accession>A0A2R4NYQ3</accession>
<evidence type="ECO:0000256" key="1">
    <source>
        <dbReference type="SAM" id="Phobius"/>
    </source>
</evidence>
<feature type="transmembrane region" description="Helical" evidence="1">
    <location>
        <begin position="6"/>
        <end position="27"/>
    </location>
</feature>
<keyword evidence="1" id="KW-0812">Transmembrane</keyword>
<evidence type="ECO:0000313" key="2">
    <source>
        <dbReference type="EMBL" id="AVX43558.1"/>
    </source>
</evidence>
<gene>
    <name evidence="2" type="ORF">CCS77_0497</name>
</gene>
<protein>
    <submittedName>
        <fullName evidence="2">Uncharacterized protein</fullName>
    </submittedName>
</protein>
<keyword evidence="1" id="KW-0472">Membrane</keyword>
<sequence length="46" mass="5542">MAKFKFLTAKTTLLTINLTIIFILEILRFKEITKYFKFNWSIQAEI</sequence>
<organism evidence="2 3">
    <name type="scientific">Campylobacter concisus</name>
    <dbReference type="NCBI Taxonomy" id="199"/>
    <lineage>
        <taxon>Bacteria</taxon>
        <taxon>Pseudomonadati</taxon>
        <taxon>Campylobacterota</taxon>
        <taxon>Epsilonproteobacteria</taxon>
        <taxon>Campylobacterales</taxon>
        <taxon>Campylobacteraceae</taxon>
        <taxon>Campylobacter</taxon>
    </lineage>
</organism>
<keyword evidence="1" id="KW-1133">Transmembrane helix</keyword>
<proteinExistence type="predicted"/>